<evidence type="ECO:0000256" key="13">
    <source>
        <dbReference type="ARBA" id="ARBA00023295"/>
    </source>
</evidence>
<dbReference type="GO" id="GO:0003684">
    <property type="term" value="F:damaged DNA binding"/>
    <property type="evidence" value="ECO:0007669"/>
    <property type="project" value="InterPro"/>
</dbReference>
<comment type="cofactor">
    <cofactor evidence="15">
        <name>Zn(2+)</name>
        <dbReference type="ChEBI" id="CHEBI:29105"/>
    </cofactor>
    <text evidence="15">Binds 1 zinc ion per subunit.</text>
</comment>
<dbReference type="PANTHER" id="PTHR22993:SF9">
    <property type="entry name" value="FORMAMIDOPYRIMIDINE-DNA GLYCOSYLASE"/>
    <property type="match status" value="1"/>
</dbReference>
<dbReference type="NCBIfam" id="TIGR00577">
    <property type="entry name" value="fpg"/>
    <property type="match status" value="1"/>
</dbReference>
<keyword evidence="10 15" id="KW-0234">DNA repair</keyword>
<dbReference type="CDD" id="cd08966">
    <property type="entry name" value="EcFpg-like_N"/>
    <property type="match status" value="1"/>
</dbReference>
<dbReference type="Pfam" id="PF06827">
    <property type="entry name" value="zf-FPG_IleRS"/>
    <property type="match status" value="1"/>
</dbReference>
<dbReference type="GO" id="GO:0006284">
    <property type="term" value="P:base-excision repair"/>
    <property type="evidence" value="ECO:0007669"/>
    <property type="project" value="InterPro"/>
</dbReference>
<sequence length="298" mass="32717">MPELPEVETIRRGLAALVSGRQVVGVTVLDDRAVRRQRGGPEAFIASLSGCTLLAPRRRGKYLWFPLRGTDRSTVDDALLCHLGMSGQFRVDDAGAPLERHTRVVADLDDGAQLRFLDQRLFGGLQISPAGADLPAEIAHIGPDPFSDGFDPRRAGARLRARRSTLKRSLLDQTLVSGIGNIYADETLWRARRHPETPTGRLRAAEAGALYETARQVMAEALVAGGTSFDSLYVRVNGESGYFSRRLDVYGRAGQPCRRCGTPITRMAFMNRSSHLCPHCQRWPRGVPRPPAPLGSPR</sequence>
<evidence type="ECO:0000256" key="12">
    <source>
        <dbReference type="ARBA" id="ARBA00023268"/>
    </source>
</evidence>
<dbReference type="EMBL" id="CP025570">
    <property type="protein sequence ID" value="AZZ39189.1"/>
    <property type="molecule type" value="Genomic_DNA"/>
</dbReference>
<dbReference type="GO" id="GO:0140078">
    <property type="term" value="F:class I DNA-(apurinic or apyrimidinic site) endonuclease activity"/>
    <property type="evidence" value="ECO:0007669"/>
    <property type="project" value="UniProtKB-EC"/>
</dbReference>
<evidence type="ECO:0000256" key="14">
    <source>
        <dbReference type="ARBA" id="ARBA00044632"/>
    </source>
</evidence>
<keyword evidence="11 15" id="KW-0456">Lyase</keyword>
<reference evidence="19" key="1">
    <citation type="submission" date="2017-12" db="EMBL/GenBank/DDBJ databases">
        <title>Whole genome sequencing of Acidipropionibacterium jensenii strains JS279 and JS280.</title>
        <authorList>
            <person name="Deptula P."/>
            <person name="Laine P."/>
            <person name="Smolander O.-P."/>
            <person name="Paulin L."/>
            <person name="Auvinen P."/>
            <person name="Varmanen P."/>
        </authorList>
    </citation>
    <scope>NUCLEOTIDE SEQUENCE [LARGE SCALE GENOMIC DNA]</scope>
    <source>
        <strain evidence="19">JS280</strain>
    </source>
</reference>
<evidence type="ECO:0000256" key="10">
    <source>
        <dbReference type="ARBA" id="ARBA00023204"/>
    </source>
</evidence>
<dbReference type="GO" id="GO:0003690">
    <property type="term" value="F:double-stranded DNA binding"/>
    <property type="evidence" value="ECO:0007669"/>
    <property type="project" value="UniProtKB-ARBA"/>
</dbReference>
<dbReference type="FunFam" id="1.10.8.50:FF:000003">
    <property type="entry name" value="Formamidopyrimidine-DNA glycosylase"/>
    <property type="match status" value="1"/>
</dbReference>
<dbReference type="EC" id="4.2.99.18" evidence="15"/>
<evidence type="ECO:0000256" key="6">
    <source>
        <dbReference type="ARBA" id="ARBA00022771"/>
    </source>
</evidence>
<gene>
    <name evidence="15" type="primary">mutM</name>
    <name evidence="15" type="synonym">fpg</name>
    <name evidence="18" type="ORF">C0Z10_04840</name>
</gene>
<keyword evidence="8 15" id="KW-0862">Zinc</keyword>
<keyword evidence="12 15" id="KW-0511">Multifunctional enzyme</keyword>
<feature type="binding site" evidence="15">
    <location>
        <position position="120"/>
    </location>
    <ligand>
        <name>DNA</name>
        <dbReference type="ChEBI" id="CHEBI:16991"/>
    </ligand>
</feature>
<dbReference type="RefSeq" id="WP_097798636.1">
    <property type="nucleotide sequence ID" value="NZ_CP025570.1"/>
</dbReference>
<dbReference type="AlphaFoldDB" id="A0A3Q9UKF4"/>
<keyword evidence="5 15" id="KW-0227">DNA damage</keyword>
<dbReference type="Pfam" id="PF06831">
    <property type="entry name" value="H2TH"/>
    <property type="match status" value="1"/>
</dbReference>
<evidence type="ECO:0000256" key="1">
    <source>
        <dbReference type="ARBA" id="ARBA00001668"/>
    </source>
</evidence>
<feature type="active site" description="Proton donor; for beta-elimination activity" evidence="15">
    <location>
        <position position="61"/>
    </location>
</feature>
<evidence type="ECO:0000313" key="19">
    <source>
        <dbReference type="Proteomes" id="UP000285875"/>
    </source>
</evidence>
<dbReference type="Gene3D" id="3.20.190.10">
    <property type="entry name" value="MutM-like, N-terminal"/>
    <property type="match status" value="1"/>
</dbReference>
<dbReference type="KEGG" id="aji:C0Z10_04840"/>
<dbReference type="SUPFAM" id="SSF57716">
    <property type="entry name" value="Glucocorticoid receptor-like (DNA-binding domain)"/>
    <property type="match status" value="1"/>
</dbReference>
<dbReference type="InterPro" id="IPR000214">
    <property type="entry name" value="Znf_DNA_glyclase/AP_lyase"/>
</dbReference>
<feature type="domain" description="Formamidopyrimidine-DNA glycosylase catalytic" evidence="17">
    <location>
        <begin position="2"/>
        <end position="123"/>
    </location>
</feature>
<keyword evidence="9 15" id="KW-0238">DNA-binding</keyword>
<feature type="active site" description="Proton donor; for delta-elimination activity" evidence="15">
    <location>
        <position position="272"/>
    </location>
</feature>
<dbReference type="Proteomes" id="UP000285875">
    <property type="component" value="Chromosome"/>
</dbReference>
<comment type="catalytic activity">
    <reaction evidence="1 15">
        <text>Hydrolysis of DNA containing ring-opened 7-methylguanine residues, releasing 2,6-diamino-4-hydroxy-5-(N-methyl)formamidopyrimidine.</text>
        <dbReference type="EC" id="3.2.2.23"/>
    </reaction>
</comment>
<comment type="function">
    <text evidence="15">Involved in base excision repair of DNA damaged by oxidation or by mutagenic agents. Acts as DNA glycosylase that recognizes and removes damaged bases. Has a preference for oxidized purines, such as 7,8-dihydro-8-oxoguanine (8-oxoG). Has AP (apurinic/apyrimidinic) lyase activity and introduces nicks in the DNA strand. Cleaves the DNA backbone by beta-delta elimination to generate a single-strand break at the site of the removed base with both 3'- and 5'-phosphates.</text>
</comment>
<dbReference type="NCBIfam" id="NF002211">
    <property type="entry name" value="PRK01103.1"/>
    <property type="match status" value="1"/>
</dbReference>
<feature type="active site" description="Proton donor" evidence="15">
    <location>
        <position position="3"/>
    </location>
</feature>
<evidence type="ECO:0000256" key="8">
    <source>
        <dbReference type="ARBA" id="ARBA00022833"/>
    </source>
</evidence>
<keyword evidence="6 15" id="KW-0863">Zinc-finger</keyword>
<evidence type="ECO:0000256" key="9">
    <source>
        <dbReference type="ARBA" id="ARBA00023125"/>
    </source>
</evidence>
<evidence type="ECO:0000259" key="17">
    <source>
        <dbReference type="PROSITE" id="PS51068"/>
    </source>
</evidence>
<dbReference type="PROSITE" id="PS01242">
    <property type="entry name" value="ZF_FPG_1"/>
    <property type="match status" value="1"/>
</dbReference>
<dbReference type="HAMAP" id="MF_00103">
    <property type="entry name" value="Fapy_DNA_glycosyl"/>
    <property type="match status" value="1"/>
</dbReference>
<dbReference type="Pfam" id="PF01149">
    <property type="entry name" value="Fapy_DNA_glyco"/>
    <property type="match status" value="1"/>
</dbReference>
<comment type="similarity">
    <text evidence="2 15">Belongs to the FPG family.</text>
</comment>
<comment type="subunit">
    <text evidence="3 15">Monomer.</text>
</comment>
<dbReference type="SMART" id="SM01232">
    <property type="entry name" value="H2TH"/>
    <property type="match status" value="1"/>
</dbReference>
<keyword evidence="7 15" id="KW-0378">Hydrolase</keyword>
<comment type="catalytic activity">
    <reaction evidence="14 15">
        <text>2'-deoxyribonucleotide-(2'-deoxyribose 5'-phosphate)-2'-deoxyribonucleotide-DNA = a 3'-end 2'-deoxyribonucleotide-(2,3-dehydro-2,3-deoxyribose 5'-phosphate)-DNA + a 5'-end 5'-phospho-2'-deoxyribonucleoside-DNA + H(+)</text>
        <dbReference type="Rhea" id="RHEA:66592"/>
        <dbReference type="Rhea" id="RHEA-COMP:13180"/>
        <dbReference type="Rhea" id="RHEA-COMP:16897"/>
        <dbReference type="Rhea" id="RHEA-COMP:17067"/>
        <dbReference type="ChEBI" id="CHEBI:15378"/>
        <dbReference type="ChEBI" id="CHEBI:136412"/>
        <dbReference type="ChEBI" id="CHEBI:157695"/>
        <dbReference type="ChEBI" id="CHEBI:167181"/>
        <dbReference type="EC" id="4.2.99.18"/>
    </reaction>
</comment>
<dbReference type="InterPro" id="IPR010979">
    <property type="entry name" value="Ribosomal_uS13-like_H2TH"/>
</dbReference>
<proteinExistence type="inferred from homology"/>
<evidence type="ECO:0000256" key="11">
    <source>
        <dbReference type="ARBA" id="ARBA00023239"/>
    </source>
</evidence>
<dbReference type="SUPFAM" id="SSF46946">
    <property type="entry name" value="S13-like H2TH domain"/>
    <property type="match status" value="1"/>
</dbReference>
<feature type="active site" description="Schiff-base intermediate with DNA" evidence="15">
    <location>
        <position position="2"/>
    </location>
</feature>
<accession>A0A3Q9UKF4</accession>
<feature type="binding site" evidence="15">
    <location>
        <position position="101"/>
    </location>
    <ligand>
        <name>DNA</name>
        <dbReference type="ChEBI" id="CHEBI:16991"/>
    </ligand>
</feature>
<feature type="domain" description="FPG-type" evidence="16">
    <location>
        <begin position="248"/>
        <end position="282"/>
    </location>
</feature>
<dbReference type="PANTHER" id="PTHR22993">
    <property type="entry name" value="FORMAMIDOPYRIMIDINE-DNA GLYCOSYLASE"/>
    <property type="match status" value="1"/>
</dbReference>
<evidence type="ECO:0000256" key="4">
    <source>
        <dbReference type="ARBA" id="ARBA00022723"/>
    </source>
</evidence>
<evidence type="ECO:0000313" key="18">
    <source>
        <dbReference type="EMBL" id="AZZ39189.1"/>
    </source>
</evidence>
<keyword evidence="4 15" id="KW-0479">Metal-binding</keyword>
<dbReference type="PROSITE" id="PS51068">
    <property type="entry name" value="FPG_CAT"/>
    <property type="match status" value="1"/>
</dbReference>
<keyword evidence="13 15" id="KW-0326">Glycosidase</keyword>
<dbReference type="InterPro" id="IPR015886">
    <property type="entry name" value="H2TH_FPG"/>
</dbReference>
<dbReference type="InterPro" id="IPR015887">
    <property type="entry name" value="DNA_glyclase_Znf_dom_DNA_BS"/>
</dbReference>
<dbReference type="InterPro" id="IPR020629">
    <property type="entry name" value="FPG_Glyclase"/>
</dbReference>
<evidence type="ECO:0000256" key="15">
    <source>
        <dbReference type="HAMAP-Rule" id="MF_00103"/>
    </source>
</evidence>
<dbReference type="InterPro" id="IPR012319">
    <property type="entry name" value="FPG_cat"/>
</dbReference>
<evidence type="ECO:0000256" key="3">
    <source>
        <dbReference type="ARBA" id="ARBA00011245"/>
    </source>
</evidence>
<evidence type="ECO:0000256" key="7">
    <source>
        <dbReference type="ARBA" id="ARBA00022801"/>
    </source>
</evidence>
<dbReference type="SUPFAM" id="SSF81624">
    <property type="entry name" value="N-terminal domain of MutM-like DNA repair proteins"/>
    <property type="match status" value="1"/>
</dbReference>
<organism evidence="18 19">
    <name type="scientific">Acidipropionibacterium jensenii</name>
    <dbReference type="NCBI Taxonomy" id="1749"/>
    <lineage>
        <taxon>Bacteria</taxon>
        <taxon>Bacillati</taxon>
        <taxon>Actinomycetota</taxon>
        <taxon>Actinomycetes</taxon>
        <taxon>Propionibacteriales</taxon>
        <taxon>Propionibacteriaceae</taxon>
        <taxon>Acidipropionibacterium</taxon>
    </lineage>
</organism>
<dbReference type="EC" id="3.2.2.23" evidence="15"/>
<dbReference type="GO" id="GO:0034039">
    <property type="term" value="F:8-oxo-7,8-dihydroguanine DNA N-glycosylase activity"/>
    <property type="evidence" value="ECO:0007669"/>
    <property type="project" value="TreeGrafter"/>
</dbReference>
<dbReference type="InterPro" id="IPR010663">
    <property type="entry name" value="Znf_FPG/IleRS"/>
</dbReference>
<dbReference type="Gene3D" id="1.10.8.50">
    <property type="match status" value="1"/>
</dbReference>
<name>A0A3Q9UKF4_9ACTN</name>
<protein>
    <recommendedName>
        <fullName evidence="15">Formamidopyrimidine-DNA glycosylase</fullName>
        <shortName evidence="15">Fapy-DNA glycosylase</shortName>
        <ecNumber evidence="15">3.2.2.23</ecNumber>
    </recommendedName>
    <alternativeName>
        <fullName evidence="15">DNA-(apurinic or apyrimidinic site) lyase MutM</fullName>
        <shortName evidence="15">AP lyase MutM</shortName>
        <ecNumber evidence="15">4.2.99.18</ecNumber>
    </alternativeName>
</protein>
<evidence type="ECO:0000256" key="2">
    <source>
        <dbReference type="ARBA" id="ARBA00009409"/>
    </source>
</evidence>
<evidence type="ECO:0000259" key="16">
    <source>
        <dbReference type="PROSITE" id="PS51066"/>
    </source>
</evidence>
<feature type="binding site" evidence="15">
    <location>
        <position position="162"/>
    </location>
    <ligand>
        <name>DNA</name>
        <dbReference type="ChEBI" id="CHEBI:16991"/>
    </ligand>
</feature>
<dbReference type="GO" id="GO:0006979">
    <property type="term" value="P:response to oxidative stress"/>
    <property type="evidence" value="ECO:0007669"/>
    <property type="project" value="UniProtKB-ARBA"/>
</dbReference>
<dbReference type="GO" id="GO:0008270">
    <property type="term" value="F:zinc ion binding"/>
    <property type="evidence" value="ECO:0007669"/>
    <property type="project" value="UniProtKB-UniRule"/>
</dbReference>
<dbReference type="SMART" id="SM00898">
    <property type="entry name" value="Fapy_DNA_glyco"/>
    <property type="match status" value="1"/>
</dbReference>
<dbReference type="PROSITE" id="PS51066">
    <property type="entry name" value="ZF_FPG_2"/>
    <property type="match status" value="1"/>
</dbReference>
<dbReference type="InterPro" id="IPR035937">
    <property type="entry name" value="FPG_N"/>
</dbReference>
<evidence type="ECO:0000256" key="5">
    <source>
        <dbReference type="ARBA" id="ARBA00022763"/>
    </source>
</evidence>